<evidence type="ECO:0000256" key="5">
    <source>
        <dbReference type="SAM" id="Phobius"/>
    </source>
</evidence>
<dbReference type="PANTHER" id="PTHR10924:SF6">
    <property type="entry name" value="SOLUTE CARRIER FAMILY 49 MEMBER A3"/>
    <property type="match status" value="1"/>
</dbReference>
<evidence type="ECO:0000256" key="3">
    <source>
        <dbReference type="ARBA" id="ARBA00022989"/>
    </source>
</evidence>
<dbReference type="OMA" id="FNIVIDI"/>
<feature type="transmembrane region" description="Helical" evidence="5">
    <location>
        <begin position="299"/>
        <end position="320"/>
    </location>
</feature>
<dbReference type="EMBL" id="CAJJDP010000010">
    <property type="protein sequence ID" value="CAD8139971.1"/>
    <property type="molecule type" value="Genomic_DNA"/>
</dbReference>
<comment type="subcellular location">
    <subcellularLocation>
        <location evidence="1">Membrane</location>
        <topology evidence="1">Multi-pass membrane protein</topology>
    </subcellularLocation>
</comment>
<dbReference type="PANTHER" id="PTHR10924">
    <property type="entry name" value="MAJOR FACILITATOR SUPERFAMILY PROTEIN-RELATED"/>
    <property type="match status" value="1"/>
</dbReference>
<feature type="transmembrane region" description="Helical" evidence="5">
    <location>
        <begin position="50"/>
        <end position="69"/>
    </location>
</feature>
<dbReference type="InterPro" id="IPR011701">
    <property type="entry name" value="MFS"/>
</dbReference>
<evidence type="ECO:0000313" key="7">
    <source>
        <dbReference type="EMBL" id="CAD8139971.1"/>
    </source>
</evidence>
<evidence type="ECO:0000256" key="4">
    <source>
        <dbReference type="ARBA" id="ARBA00023136"/>
    </source>
</evidence>
<feature type="transmembrane region" description="Helical" evidence="5">
    <location>
        <begin position="385"/>
        <end position="405"/>
    </location>
</feature>
<feature type="transmembrane region" description="Helical" evidence="5">
    <location>
        <begin position="237"/>
        <end position="255"/>
    </location>
</feature>
<dbReference type="InterPro" id="IPR003594">
    <property type="entry name" value="HATPase_dom"/>
</dbReference>
<comment type="caution">
    <text evidence="7">The sequence shown here is derived from an EMBL/GenBank/DDBJ whole genome shotgun (WGS) entry which is preliminary data.</text>
</comment>
<dbReference type="GO" id="GO:0022857">
    <property type="term" value="F:transmembrane transporter activity"/>
    <property type="evidence" value="ECO:0007669"/>
    <property type="project" value="InterPro"/>
</dbReference>
<dbReference type="Pfam" id="PF02518">
    <property type="entry name" value="HATPase_c"/>
    <property type="match status" value="1"/>
</dbReference>
<sequence length="1134" mass="130894">MQLVSYSPIWESAAIYYGIPSQDLQWIGNMYYITFFVLAPFCIKPLLVRLDISMHIIGVISAIGAWIIWIGGQSYLMTMIGLFVIGISDAMILIVPVFLSEKWFTVYERLLATSLGSFFQYVGMAYAYAFASFYFDILDEQSVINKKIDEMNLMIAIFNTAGAILLLMFFRNRPPHPASNSDNIVKDSIWKSTVKMLTMEESIIDGLSLGIFIGLGWVYTTIISFELYPFGYTQAEVAINGTVYQISGVAVGLWASIKLDSQAKQGKQPDYDKYIKIFTSIGMITLILEAFIIEYVDYWMLIFINFAMGVGLNSFYPIAIQSYVEKLYPASELVLVTGLLCLANMVGFVLNYLIVLPEFEQFGLWMGCLIITPGFCFMENKPMRFFGTTLNVLISVFLAIVECFINNVSDSIIIDIVLIICGTFFSWIFITQQLGWKKGDISPFFYWALAIKRLTLVGIYRSEFIYFIFGFLNGIYSSKLDVKDKNRYYQKFKTAFQVILALGLIIFNFLTNTIDDQIVLIVINIGLLVLLGIYDNIEINPKGSKQDGYSTDQRNTQAELKKCQTIIQQNQSTKSMWEQFNDLTDDWICKVDIVKSVLNRSWESKEQSCVLQRFLKDHRINLQQFFNNLLIVNSQSNTSQSFVTQFELDESNTFLAWIEKNYLQDNLNQKQNIEKQKQYLDGQECNQNQEEQPSIISPQNDRKYIFQKDRSQDLSGLLAIPINIEQSGPTNKLYLQCQLSLNQVIYNLSLTVLLVEDDRSNEQKQSIIIQFKNINMLIKNELLEQKSAIFYRFVGKMANLSSQTLKHVYQLKQSLQLHIKEFEKIKQNSYNSLSFCDDNAFIKSDKIIGDFKQTLFNIRTQSPVQNAYIKVTSSNSHNHENQDENLQKLSILYLQQLKELLNSVEQLSFDLLITEQNNFNFYELFSTPQLKIEQFNLLQTFNIVIDIFKQHLFLKQHYINITQDLDNESQIIIQSDKRKIKQILINIINNSIQNFNTNLNLTQQEKCENLQIHQNSPIYQQELKHQNSIIIKAQNDADKITIEISDNGGGISEDQLKNRLNEGKFGLAACHKQLKYLGYDSRIPFEIINYLKKTNGMQGSVIKFVLPKTRENFQLNEDSKYSESLRVSRRIDKN</sequence>
<keyword evidence="2 5" id="KW-0812">Transmembrane</keyword>
<feature type="domain" description="Histidine kinase" evidence="6">
    <location>
        <begin position="846"/>
        <end position="1110"/>
    </location>
</feature>
<keyword evidence="3 5" id="KW-1133">Transmembrane helix</keyword>
<dbReference type="GO" id="GO:0016020">
    <property type="term" value="C:membrane"/>
    <property type="evidence" value="ECO:0007669"/>
    <property type="project" value="UniProtKB-SubCell"/>
</dbReference>
<proteinExistence type="predicted"/>
<name>A0A8S1SFN3_PAROT</name>
<dbReference type="PROSITE" id="PS50109">
    <property type="entry name" value="HIS_KIN"/>
    <property type="match status" value="1"/>
</dbReference>
<accession>A0A8S1SFN3</accession>
<evidence type="ECO:0000259" key="6">
    <source>
        <dbReference type="PROSITE" id="PS50109"/>
    </source>
</evidence>
<feature type="transmembrane region" description="Helical" evidence="5">
    <location>
        <begin position="332"/>
        <end position="356"/>
    </location>
</feature>
<feature type="transmembrane region" description="Helical" evidence="5">
    <location>
        <begin position="465"/>
        <end position="482"/>
    </location>
</feature>
<evidence type="ECO:0000313" key="8">
    <source>
        <dbReference type="Proteomes" id="UP000683925"/>
    </source>
</evidence>
<feature type="transmembrane region" description="Helical" evidence="5">
    <location>
        <begin position="275"/>
        <end position="293"/>
    </location>
</feature>
<feature type="transmembrane region" description="Helical" evidence="5">
    <location>
        <begin position="151"/>
        <end position="170"/>
    </location>
</feature>
<dbReference type="Proteomes" id="UP000683925">
    <property type="component" value="Unassembled WGS sequence"/>
</dbReference>
<feature type="transmembrane region" description="Helical" evidence="5">
    <location>
        <begin position="203"/>
        <end position="225"/>
    </location>
</feature>
<keyword evidence="8" id="KW-1185">Reference proteome</keyword>
<dbReference type="InterPro" id="IPR005467">
    <property type="entry name" value="His_kinase_dom"/>
</dbReference>
<organism evidence="7 8">
    <name type="scientific">Paramecium octaurelia</name>
    <dbReference type="NCBI Taxonomy" id="43137"/>
    <lineage>
        <taxon>Eukaryota</taxon>
        <taxon>Sar</taxon>
        <taxon>Alveolata</taxon>
        <taxon>Ciliophora</taxon>
        <taxon>Intramacronucleata</taxon>
        <taxon>Oligohymenophorea</taxon>
        <taxon>Peniculida</taxon>
        <taxon>Parameciidae</taxon>
        <taxon>Paramecium</taxon>
    </lineage>
</organism>
<evidence type="ECO:0000256" key="2">
    <source>
        <dbReference type="ARBA" id="ARBA00022692"/>
    </source>
</evidence>
<feature type="transmembrane region" description="Helical" evidence="5">
    <location>
        <begin position="110"/>
        <end position="131"/>
    </location>
</feature>
<feature type="transmembrane region" description="Helical" evidence="5">
    <location>
        <begin position="75"/>
        <end position="98"/>
    </location>
</feature>
<dbReference type="Pfam" id="PF07690">
    <property type="entry name" value="MFS_1"/>
    <property type="match status" value="1"/>
</dbReference>
<feature type="transmembrane region" description="Helical" evidence="5">
    <location>
        <begin position="494"/>
        <end position="511"/>
    </location>
</feature>
<feature type="transmembrane region" description="Helical" evidence="5">
    <location>
        <begin position="26"/>
        <end position="43"/>
    </location>
</feature>
<feature type="transmembrane region" description="Helical" evidence="5">
    <location>
        <begin position="411"/>
        <end position="429"/>
    </location>
</feature>
<dbReference type="OrthoDB" id="309903at2759"/>
<protein>
    <recommendedName>
        <fullName evidence="6">Histidine kinase domain-containing protein</fullName>
    </recommendedName>
</protein>
<reference evidence="7" key="1">
    <citation type="submission" date="2021-01" db="EMBL/GenBank/DDBJ databases">
        <authorList>
            <consortium name="Genoscope - CEA"/>
            <person name="William W."/>
        </authorList>
    </citation>
    <scope>NUCLEOTIDE SEQUENCE</scope>
</reference>
<dbReference type="InterPro" id="IPR049680">
    <property type="entry name" value="FLVCR1-2_SLC49-like"/>
</dbReference>
<gene>
    <name evidence="7" type="ORF">POCTA_138.1.T0110164</name>
</gene>
<keyword evidence="4 5" id="KW-0472">Membrane</keyword>
<evidence type="ECO:0000256" key="1">
    <source>
        <dbReference type="ARBA" id="ARBA00004141"/>
    </source>
</evidence>
<dbReference type="AlphaFoldDB" id="A0A8S1SFN3"/>